<dbReference type="AlphaFoldDB" id="A0A086JDS5"/>
<dbReference type="VEuPathDB" id="ToxoDB:TGP89_306330"/>
<sequence>MAPQETAPRTPATPSPATVAKQREKEIAAAKEWYKNAGPVTQTEMRNPEGLVLHGHHWVVPNARAKVVLCHGYGMHARFDYLRHDPQNLKSPPVYEGSWVHKLNKAQCSVHCLDQQSFGLSEGHKGKKSHILDIEHLPRDTLQFLYEQVLPSQDPSLPIFICGVSLGGCITARVVELVGGGSASTKHNAVQASSNGALEKKPLPLRGAICMAPLFRMERLKKKNKHLLPLARALAALAPSLEVGKPAKNEMYPFFQDLIEVDPLCYTGKSRARLSNELLRVVDTVRDQAPFFSFPDPAVKTKDSPLPYPFYVPETPSLLIVHSKNDTFVDPEGSVCVAATLGAKMDGSQETLEKYQAEYDNVVKSGKVVNHPDANLWLLDNMWHCLSKELPEGDLLMDRVIRDWLAPRIGADVNVKEVKEAKDEAPEQKEDGIKIPQPEEITERKEEESPSPEVDKAPRDAAPTASEAAPAHSEVEAPAVQSESTAPPAGEGSPAADVPAQSEAEGKEQPVASPTHDESAAAEPQQATPVPQSQSATPQPGEPTNAAEQSVLAQTPEPDNRTSEEESAAAAKRLSNQVAADE</sequence>
<organism evidence="3 4">
    <name type="scientific">Toxoplasma gondii p89</name>
    <dbReference type="NCBI Taxonomy" id="943119"/>
    <lineage>
        <taxon>Eukaryota</taxon>
        <taxon>Sar</taxon>
        <taxon>Alveolata</taxon>
        <taxon>Apicomplexa</taxon>
        <taxon>Conoidasida</taxon>
        <taxon>Coccidia</taxon>
        <taxon>Eucoccidiorida</taxon>
        <taxon>Eimeriorina</taxon>
        <taxon>Sarcocystidae</taxon>
        <taxon>Toxoplasma</taxon>
    </lineage>
</organism>
<dbReference type="InterPro" id="IPR022742">
    <property type="entry name" value="Hydrolase_4"/>
</dbReference>
<feature type="compositionally biased region" description="Polar residues" evidence="1">
    <location>
        <begin position="525"/>
        <end position="538"/>
    </location>
</feature>
<evidence type="ECO:0000313" key="3">
    <source>
        <dbReference type="EMBL" id="KFG30293.1"/>
    </source>
</evidence>
<name>A0A086JDS5_TOXGO</name>
<feature type="compositionally biased region" description="Basic and acidic residues" evidence="1">
    <location>
        <begin position="441"/>
        <end position="459"/>
    </location>
</feature>
<dbReference type="InterPro" id="IPR029058">
    <property type="entry name" value="AB_hydrolase_fold"/>
</dbReference>
<feature type="domain" description="Serine aminopeptidase S33" evidence="2">
    <location>
        <begin position="100"/>
        <end position="175"/>
    </location>
</feature>
<feature type="compositionally biased region" description="Basic and acidic residues" evidence="1">
    <location>
        <begin position="419"/>
        <end position="433"/>
    </location>
</feature>
<feature type="compositionally biased region" description="Low complexity" evidence="1">
    <location>
        <begin position="460"/>
        <end position="471"/>
    </location>
</feature>
<feature type="compositionally biased region" description="Low complexity" evidence="1">
    <location>
        <begin position="1"/>
        <end position="20"/>
    </location>
</feature>
<dbReference type="PANTHER" id="PTHR11614">
    <property type="entry name" value="PHOSPHOLIPASE-RELATED"/>
    <property type="match status" value="1"/>
</dbReference>
<dbReference type="SUPFAM" id="SSF53474">
    <property type="entry name" value="alpha/beta-Hydrolases"/>
    <property type="match status" value="1"/>
</dbReference>
<dbReference type="EMBL" id="AEYI02002077">
    <property type="protein sequence ID" value="KFG30293.1"/>
    <property type="molecule type" value="Genomic_DNA"/>
</dbReference>
<dbReference type="InterPro" id="IPR051044">
    <property type="entry name" value="MAG_DAG_Lipase"/>
</dbReference>
<reference evidence="3 4" key="1">
    <citation type="submission" date="2014-03" db="EMBL/GenBank/DDBJ databases">
        <authorList>
            <person name="Sibley D."/>
            <person name="Venepally P."/>
            <person name="Karamycheva S."/>
            <person name="Hadjithomas M."/>
            <person name="Khan A."/>
            <person name="Brunk B."/>
            <person name="Roos D."/>
            <person name="Caler E."/>
            <person name="Lorenzi H."/>
        </authorList>
    </citation>
    <scope>NUCLEOTIDE SEQUENCE [LARGE SCALE GENOMIC DNA]</scope>
    <source>
        <strain evidence="4">p89</strain>
    </source>
</reference>
<dbReference type="Pfam" id="PF12146">
    <property type="entry name" value="Hydrolase_4"/>
    <property type="match status" value="2"/>
</dbReference>
<proteinExistence type="predicted"/>
<feature type="region of interest" description="Disordered" evidence="1">
    <location>
        <begin position="419"/>
        <end position="582"/>
    </location>
</feature>
<evidence type="ECO:0000313" key="4">
    <source>
        <dbReference type="Proteomes" id="UP000028828"/>
    </source>
</evidence>
<gene>
    <name evidence="3" type="ORF">TGP89_306330</name>
</gene>
<dbReference type="Proteomes" id="UP000028828">
    <property type="component" value="Unassembled WGS sequence"/>
</dbReference>
<dbReference type="OrthoDB" id="2498029at2759"/>
<evidence type="ECO:0000259" key="2">
    <source>
        <dbReference type="Pfam" id="PF12146"/>
    </source>
</evidence>
<comment type="caution">
    <text evidence="3">The sequence shown here is derived from an EMBL/GenBank/DDBJ whole genome shotgun (WGS) entry which is preliminary data.</text>
</comment>
<feature type="domain" description="Serine aminopeptidase S33" evidence="2">
    <location>
        <begin position="198"/>
        <end position="346"/>
    </location>
</feature>
<protein>
    <submittedName>
        <fullName evidence="3">Phospholipase</fullName>
    </submittedName>
</protein>
<feature type="region of interest" description="Disordered" evidence="1">
    <location>
        <begin position="1"/>
        <end position="23"/>
    </location>
</feature>
<dbReference type="Gene3D" id="3.40.50.1820">
    <property type="entry name" value="alpha/beta hydrolase"/>
    <property type="match status" value="1"/>
</dbReference>
<evidence type="ECO:0000256" key="1">
    <source>
        <dbReference type="SAM" id="MobiDB-lite"/>
    </source>
</evidence>
<accession>A0A086JDS5</accession>